<comment type="caution">
    <text evidence="3">The sequence shown here is derived from an EMBL/GenBank/DDBJ whole genome shotgun (WGS) entry which is preliminary data.</text>
</comment>
<dbReference type="Proteomes" id="UP000613740">
    <property type="component" value="Unassembled WGS sequence"/>
</dbReference>
<reference evidence="3" key="1">
    <citation type="journal article" date="2020" name="bioRxiv">
        <title>Comparative genomics of Chlamydomonas.</title>
        <authorList>
            <person name="Craig R.J."/>
            <person name="Hasan A.R."/>
            <person name="Ness R.W."/>
            <person name="Keightley P.D."/>
        </authorList>
    </citation>
    <scope>NUCLEOTIDE SEQUENCE</scope>
    <source>
        <strain evidence="3">CCAP 11/173</strain>
    </source>
</reference>
<feature type="compositionally biased region" description="Low complexity" evidence="2">
    <location>
        <begin position="590"/>
        <end position="612"/>
    </location>
</feature>
<dbReference type="OrthoDB" id="10676362at2759"/>
<accession>A0A835WL32</accession>
<feature type="region of interest" description="Disordered" evidence="2">
    <location>
        <begin position="553"/>
        <end position="621"/>
    </location>
</feature>
<keyword evidence="4" id="KW-1185">Reference proteome</keyword>
<evidence type="ECO:0000256" key="2">
    <source>
        <dbReference type="SAM" id="MobiDB-lite"/>
    </source>
</evidence>
<keyword evidence="1" id="KW-0175">Coiled coil</keyword>
<feature type="compositionally biased region" description="Low complexity" evidence="2">
    <location>
        <begin position="553"/>
        <end position="578"/>
    </location>
</feature>
<evidence type="ECO:0000313" key="3">
    <source>
        <dbReference type="EMBL" id="KAG2449562.1"/>
    </source>
</evidence>
<organism evidence="3 4">
    <name type="scientific">Chlamydomonas schloesseri</name>
    <dbReference type="NCBI Taxonomy" id="2026947"/>
    <lineage>
        <taxon>Eukaryota</taxon>
        <taxon>Viridiplantae</taxon>
        <taxon>Chlorophyta</taxon>
        <taxon>core chlorophytes</taxon>
        <taxon>Chlorophyceae</taxon>
        <taxon>CS clade</taxon>
        <taxon>Chlamydomonadales</taxon>
        <taxon>Chlamydomonadaceae</taxon>
        <taxon>Chlamydomonas</taxon>
    </lineage>
</organism>
<dbReference type="EMBL" id="JAEHOD010000013">
    <property type="protein sequence ID" value="KAG2449562.1"/>
    <property type="molecule type" value="Genomic_DNA"/>
</dbReference>
<feature type="compositionally biased region" description="Low complexity" evidence="2">
    <location>
        <begin position="1097"/>
        <end position="1122"/>
    </location>
</feature>
<protein>
    <submittedName>
        <fullName evidence="3">Uncharacterized protein</fullName>
    </submittedName>
</protein>
<feature type="coiled-coil region" evidence="1">
    <location>
        <begin position="326"/>
        <end position="390"/>
    </location>
</feature>
<proteinExistence type="predicted"/>
<sequence>MASKWVILSKAELLELYDVTTSALHEDDLQRAARALLRLSPAAHKRPATPERLYEVLLQGFLVKLSPRHIPDTKQLDYVLAAGPGYVLRPLRRVLALDSAASSSGLDGRVTGLLVEVCYMKGILESNFSAAGVDAAVPGPVRWDGDGVPPGAGPGTPLQATCTCCACEYLNRRGVFRLPWEQLWSDGEEASDAKAQDEGSCCDEVYIDAMEELFGEHILFPHPTAVPLVTRAVLQLLRNLACRLRLHRAAGDRLTAKEQLEAQLRKVTSELSGTRQQVRDANEALEAELELAPPGGQSDQLFQPLGGPAAPVRVNPTEALKQWRLQQQQQQRCHKMRQQVELLERQAQELEKQRLAAVAELKHLLKDEEAAAAEQKAVSLKNDTEILLRQLCMAVEEEEAVRRQRPNAAQANAGAAAAALVAVEGRAQQAFGQQEARGIYEPPSKRPCLEQHQGLQQHPVDVGRAARDDSVVWSMLQNDYLLARVMTLRVATLHDAISDNGDEVNMGRLPPDARRRFDACNLRAVRLGARLLANGEPVPTDVHVMERFVAMQQQQKQPLPQQLDQPQQLQHAQVQQRQGSHTLQPHSRFQAPSSAPADAPSQPAVPQAPQQPGEGLAGLPTASGLASVPAAAAHAAPAAVLVHTHPGAADVPALAVAPPFAGFVPAARPPRPSTALRIKTPAHLQPLQNSKLSAPLPAYKGSRSRSPSPLPALCQVRPVPTVTSTADTQPQALGIRLAQAGGNAAPGSNGWGPAYAGDIGAPVAVAMQLPSQQPCMTPYHAHCLPAPLQHSHQQQGVQAQQLPLQQVQPWQTGVIPVGFSNQKMQSPWAPQDPIAPAHTPPGPAPMQAVSATSLFPPPACGAPFLQPHHTQPDAAGASLWEGALELVWTDQASATGSRPWGGAEASHPRILQGARLLATPLPTFRTPQPQQERAFSGLAALLQQAGVTAVLPVVPRTAAKEKEASELEQHIGSYRYLAPELGLLTFAGQDELKTALAFTVAHGLCMGPHEVPQEPPRQPEAGTGSGGGCRVRYVDSSVTLKQGPATGHVLSVYLFGRASGAWASEVLAAGLPETHRALLTAGQALLLLAQLRPGSTAATNGVTASSGGSGSSLPSAPSQTSTRARSPLARAEVRMSTHSAKRLPNPLSDAAAAHHCSSGDCSVSPVTVAGQAAANSAVSAIGAGAPAVTLNFEPPSQPRQVQSLEPPLQRSKSTAGRLQPVFELDGRDGGCLRARLPADSKAAAGAQTSDQAGVGVACNHVSVTVASDAAASQPGARLDEALPDEHGWWGSRSPGPLWPPVGLDGRTRSPIYTFSSDTDGWGA</sequence>
<feature type="region of interest" description="Disordered" evidence="2">
    <location>
        <begin position="692"/>
        <end position="711"/>
    </location>
</feature>
<feature type="region of interest" description="Disordered" evidence="2">
    <location>
        <begin position="1194"/>
        <end position="1215"/>
    </location>
</feature>
<feature type="region of interest" description="Disordered" evidence="2">
    <location>
        <begin position="1097"/>
        <end position="1143"/>
    </location>
</feature>
<evidence type="ECO:0000256" key="1">
    <source>
        <dbReference type="SAM" id="Coils"/>
    </source>
</evidence>
<gene>
    <name evidence="3" type="ORF">HYH02_005095</name>
</gene>
<feature type="coiled-coil region" evidence="1">
    <location>
        <begin position="257"/>
        <end position="284"/>
    </location>
</feature>
<name>A0A835WL32_9CHLO</name>
<evidence type="ECO:0000313" key="4">
    <source>
        <dbReference type="Proteomes" id="UP000613740"/>
    </source>
</evidence>